<dbReference type="EMBL" id="JABDTM020014052">
    <property type="protein sequence ID" value="KAH0819649.1"/>
    <property type="molecule type" value="Genomic_DNA"/>
</dbReference>
<evidence type="ECO:0000313" key="11">
    <source>
        <dbReference type="Proteomes" id="UP000719412"/>
    </source>
</evidence>
<evidence type="ECO:0000256" key="9">
    <source>
        <dbReference type="RuleBase" id="RU000488"/>
    </source>
</evidence>
<evidence type="ECO:0000256" key="5">
    <source>
        <dbReference type="ARBA" id="ARBA00022737"/>
    </source>
</evidence>
<dbReference type="InterPro" id="IPR050391">
    <property type="entry name" value="Mito_Metabolite_Transporter"/>
</dbReference>
<keyword evidence="4 8" id="KW-0812">Transmembrane</keyword>
<dbReference type="PANTHER" id="PTHR45618">
    <property type="entry name" value="MITOCHONDRIAL DICARBOXYLATE CARRIER-RELATED"/>
    <property type="match status" value="1"/>
</dbReference>
<keyword evidence="11" id="KW-1185">Reference proteome</keyword>
<comment type="caution">
    <text evidence="10">The sequence shown here is derived from an EMBL/GenBank/DDBJ whole genome shotgun (WGS) entry which is preliminary data.</text>
</comment>
<evidence type="ECO:0000256" key="7">
    <source>
        <dbReference type="ARBA" id="ARBA00023136"/>
    </source>
</evidence>
<evidence type="ECO:0000256" key="4">
    <source>
        <dbReference type="ARBA" id="ARBA00022692"/>
    </source>
</evidence>
<dbReference type="GO" id="GO:0016020">
    <property type="term" value="C:membrane"/>
    <property type="evidence" value="ECO:0007669"/>
    <property type="project" value="UniProtKB-SubCell"/>
</dbReference>
<dbReference type="InterPro" id="IPR018108">
    <property type="entry name" value="MCP_transmembrane"/>
</dbReference>
<protein>
    <recommendedName>
        <fullName evidence="12">Mitochondrial dicarboxylate carrier</fullName>
    </recommendedName>
</protein>
<comment type="subcellular location">
    <subcellularLocation>
        <location evidence="1">Membrane</location>
        <topology evidence="1">Multi-pass membrane protein</topology>
    </subcellularLocation>
</comment>
<sequence>MSTVDKVPRWYFGGLASAIAACFTHPLDLIKVQLQTHAGEKISIIPLTIDLVKQNGFRVGLYNGLTASLFRQLTYSTARFGMYDTAKLLMGKDSSFLSRISVAFVAGAVGGYIGTPPDKVNVRMQNDVKLPRDKRLNYKHVVDGLWQIYKKEGFAKLFSGGGTASFRAGVMAVGQLGFYDQIKKLLLATPYFEDNLETHFTSSLSAAAIATTMTQPLDVIKTRIMNAKPGEFRNVMDVVLLTAKEGPLGFFKGYVPAFLRIGPQTILTFVFYERLRMHFGYIPQPKH</sequence>
<keyword evidence="6" id="KW-1133">Transmembrane helix</keyword>
<dbReference type="PROSITE" id="PS51257">
    <property type="entry name" value="PROKAR_LIPOPROTEIN"/>
    <property type="match status" value="1"/>
</dbReference>
<evidence type="ECO:0000256" key="2">
    <source>
        <dbReference type="ARBA" id="ARBA00006375"/>
    </source>
</evidence>
<evidence type="ECO:0000313" key="10">
    <source>
        <dbReference type="EMBL" id="KAH0819649.1"/>
    </source>
</evidence>
<keyword evidence="3 9" id="KW-0813">Transport</keyword>
<accession>A0A8J6HS07</accession>
<keyword evidence="5" id="KW-0677">Repeat</keyword>
<proteinExistence type="inferred from homology"/>
<dbReference type="Pfam" id="PF00153">
    <property type="entry name" value="Mito_carr"/>
    <property type="match status" value="2"/>
</dbReference>
<reference evidence="10" key="1">
    <citation type="journal article" date="2020" name="J Insects Food Feed">
        <title>The yellow mealworm (Tenebrio molitor) genome: a resource for the emerging insects as food and feed industry.</title>
        <authorList>
            <person name="Eriksson T."/>
            <person name="Andere A."/>
            <person name="Kelstrup H."/>
            <person name="Emery V."/>
            <person name="Picard C."/>
        </authorList>
    </citation>
    <scope>NUCLEOTIDE SEQUENCE</scope>
    <source>
        <strain evidence="10">Stoneville</strain>
        <tissue evidence="10">Whole head</tissue>
    </source>
</reference>
<dbReference type="GO" id="GO:0055085">
    <property type="term" value="P:transmembrane transport"/>
    <property type="evidence" value="ECO:0007669"/>
    <property type="project" value="InterPro"/>
</dbReference>
<dbReference type="Proteomes" id="UP000719412">
    <property type="component" value="Unassembled WGS sequence"/>
</dbReference>
<evidence type="ECO:0000256" key="3">
    <source>
        <dbReference type="ARBA" id="ARBA00022448"/>
    </source>
</evidence>
<evidence type="ECO:0008006" key="12">
    <source>
        <dbReference type="Google" id="ProtNLM"/>
    </source>
</evidence>
<feature type="repeat" description="Solcar" evidence="8">
    <location>
        <begin position="94"/>
        <end position="185"/>
    </location>
</feature>
<organism evidence="10 11">
    <name type="scientific">Tenebrio molitor</name>
    <name type="common">Yellow mealworm beetle</name>
    <dbReference type="NCBI Taxonomy" id="7067"/>
    <lineage>
        <taxon>Eukaryota</taxon>
        <taxon>Metazoa</taxon>
        <taxon>Ecdysozoa</taxon>
        <taxon>Arthropoda</taxon>
        <taxon>Hexapoda</taxon>
        <taxon>Insecta</taxon>
        <taxon>Pterygota</taxon>
        <taxon>Neoptera</taxon>
        <taxon>Endopterygota</taxon>
        <taxon>Coleoptera</taxon>
        <taxon>Polyphaga</taxon>
        <taxon>Cucujiformia</taxon>
        <taxon>Tenebrionidae</taxon>
        <taxon>Tenebrio</taxon>
    </lineage>
</organism>
<evidence type="ECO:0000256" key="1">
    <source>
        <dbReference type="ARBA" id="ARBA00004141"/>
    </source>
</evidence>
<keyword evidence="7 8" id="KW-0472">Membrane</keyword>
<dbReference type="InterPro" id="IPR023395">
    <property type="entry name" value="MCP_dom_sf"/>
</dbReference>
<reference evidence="10" key="2">
    <citation type="submission" date="2021-08" db="EMBL/GenBank/DDBJ databases">
        <authorList>
            <person name="Eriksson T."/>
        </authorList>
    </citation>
    <scope>NUCLEOTIDE SEQUENCE</scope>
    <source>
        <strain evidence="10">Stoneville</strain>
        <tissue evidence="10">Whole head</tissue>
    </source>
</reference>
<gene>
    <name evidence="10" type="ORF">GEV33_003141</name>
</gene>
<feature type="repeat" description="Solcar" evidence="8">
    <location>
        <begin position="8"/>
        <end position="89"/>
    </location>
</feature>
<dbReference type="InterPro" id="IPR002067">
    <property type="entry name" value="MCP"/>
</dbReference>
<dbReference type="PROSITE" id="PS50920">
    <property type="entry name" value="SOLCAR"/>
    <property type="match status" value="3"/>
</dbReference>
<dbReference type="PRINTS" id="PR00926">
    <property type="entry name" value="MITOCARRIER"/>
</dbReference>
<name>A0A8J6HS07_TENMO</name>
<evidence type="ECO:0000256" key="8">
    <source>
        <dbReference type="PROSITE-ProRule" id="PRU00282"/>
    </source>
</evidence>
<dbReference type="Gene3D" id="1.50.40.10">
    <property type="entry name" value="Mitochondrial carrier domain"/>
    <property type="match status" value="1"/>
</dbReference>
<dbReference type="AlphaFoldDB" id="A0A8J6HS07"/>
<comment type="similarity">
    <text evidence="2 9">Belongs to the mitochondrial carrier (TC 2.A.29) family.</text>
</comment>
<evidence type="ECO:0000256" key="6">
    <source>
        <dbReference type="ARBA" id="ARBA00022989"/>
    </source>
</evidence>
<feature type="repeat" description="Solcar" evidence="8">
    <location>
        <begin position="194"/>
        <end position="278"/>
    </location>
</feature>
<dbReference type="SUPFAM" id="SSF103506">
    <property type="entry name" value="Mitochondrial carrier"/>
    <property type="match status" value="1"/>
</dbReference>